<reference evidence="2" key="1">
    <citation type="submission" date="2019-09" db="EMBL/GenBank/DDBJ databases">
        <authorList>
            <person name="Teo W.F.A."/>
            <person name="Duangmal K."/>
        </authorList>
    </citation>
    <scope>NUCLEOTIDE SEQUENCE [LARGE SCALE GENOMIC DNA]</scope>
    <source>
        <strain evidence="2">K81G1</strain>
    </source>
</reference>
<evidence type="ECO:0000259" key="1">
    <source>
        <dbReference type="Pfam" id="PF09130"/>
    </source>
</evidence>
<dbReference type="Gene3D" id="1.10.1040.10">
    <property type="entry name" value="N-(1-d-carboxylethyl)-l-norvaline Dehydrogenase, domain 2"/>
    <property type="match status" value="1"/>
</dbReference>
<dbReference type="InterPro" id="IPR013328">
    <property type="entry name" value="6PGD_dom2"/>
</dbReference>
<accession>A0A5N0UKU7</accession>
<protein>
    <submittedName>
        <fullName evidence="2">NAD(P)-dependent oxidoreductase</fullName>
    </submittedName>
</protein>
<dbReference type="InterPro" id="IPR015814">
    <property type="entry name" value="Pgluconate_DH_NAD-bd_C"/>
</dbReference>
<keyword evidence="3" id="KW-1185">Reference proteome</keyword>
<dbReference type="Gene3D" id="3.40.50.720">
    <property type="entry name" value="NAD(P)-binding Rossmann-like Domain"/>
    <property type="match status" value="1"/>
</dbReference>
<dbReference type="SUPFAM" id="SSF48179">
    <property type="entry name" value="6-phosphogluconate dehydrogenase C-terminal domain-like"/>
    <property type="match status" value="1"/>
</dbReference>
<comment type="caution">
    <text evidence="2">The sequence shown here is derived from an EMBL/GenBank/DDBJ whole genome shotgun (WGS) entry which is preliminary data.</text>
</comment>
<evidence type="ECO:0000313" key="2">
    <source>
        <dbReference type="EMBL" id="KAA9150260.1"/>
    </source>
</evidence>
<dbReference type="SUPFAM" id="SSF51735">
    <property type="entry name" value="NAD(P)-binding Rossmann-fold domains"/>
    <property type="match status" value="1"/>
</dbReference>
<dbReference type="EMBL" id="VMNW02000121">
    <property type="protein sequence ID" value="KAA9150260.1"/>
    <property type="molecule type" value="Genomic_DNA"/>
</dbReference>
<dbReference type="OrthoDB" id="1271986at2"/>
<feature type="domain" description="Phosphogluconate dehydrogenase NAD-binding putative C-terminal" evidence="1">
    <location>
        <begin position="205"/>
        <end position="273"/>
    </location>
</feature>
<sequence>MVGRRSRAPRSVTIPRSCLPPAKTARAGSVVPMIGIVHPGDMGAAVAALLPDVAWASAGRSEDTRRRAAALTDLGEIARLKEECEVVLSVCPPHAAVDTAREFQDYQGLYADLNAVSPDTTERIAGLVPRFADGGIVGPPPRKPGTTRLYLAGEEAPAVAKLFAGTALEAQVIGPRAGDASALKMVYAAWTKGTTAMLLAVRAAARSLGVEGELVREWERSQPELPARSEQSARLGVERGWRWSYELDEIGRTFAAAGLPDGFGHAAAEVYGRLPKDAEPDLETVLELLARRSTSA</sequence>
<evidence type="ECO:0000313" key="3">
    <source>
        <dbReference type="Proteomes" id="UP000319769"/>
    </source>
</evidence>
<name>A0A5N0UKU7_9PSEU</name>
<dbReference type="Pfam" id="PF09130">
    <property type="entry name" value="DUF1932"/>
    <property type="match status" value="1"/>
</dbReference>
<proteinExistence type="predicted"/>
<organism evidence="2 3">
    <name type="scientific">Amycolatopsis acidicola</name>
    <dbReference type="NCBI Taxonomy" id="2596893"/>
    <lineage>
        <taxon>Bacteria</taxon>
        <taxon>Bacillati</taxon>
        <taxon>Actinomycetota</taxon>
        <taxon>Actinomycetes</taxon>
        <taxon>Pseudonocardiales</taxon>
        <taxon>Pseudonocardiaceae</taxon>
        <taxon>Amycolatopsis</taxon>
    </lineage>
</organism>
<dbReference type="InterPro" id="IPR008927">
    <property type="entry name" value="6-PGluconate_DH-like_C_sf"/>
</dbReference>
<dbReference type="AlphaFoldDB" id="A0A5N0UKU7"/>
<gene>
    <name evidence="2" type="ORF">FPZ12_041535</name>
</gene>
<dbReference type="InterPro" id="IPR036291">
    <property type="entry name" value="NAD(P)-bd_dom_sf"/>
</dbReference>
<dbReference type="Proteomes" id="UP000319769">
    <property type="component" value="Unassembled WGS sequence"/>
</dbReference>